<evidence type="ECO:0000256" key="1">
    <source>
        <dbReference type="SAM" id="MobiDB-lite"/>
    </source>
</evidence>
<evidence type="ECO:0000313" key="3">
    <source>
        <dbReference type="Proteomes" id="UP000054007"/>
    </source>
</evidence>
<feature type="region of interest" description="Disordered" evidence="1">
    <location>
        <begin position="220"/>
        <end position="248"/>
    </location>
</feature>
<feature type="compositionally biased region" description="Basic and acidic residues" evidence="1">
    <location>
        <begin position="224"/>
        <end position="233"/>
    </location>
</feature>
<dbReference type="OrthoDB" id="5364171at2759"/>
<dbReference type="EMBL" id="KN880445">
    <property type="protein sequence ID" value="KIY72277.1"/>
    <property type="molecule type" value="Genomic_DNA"/>
</dbReference>
<proteinExistence type="predicted"/>
<keyword evidence="3" id="KW-1185">Reference proteome</keyword>
<sequence length="300" mass="33621">MSGIFQAYLAHRDTSFCCVLAFTNSHVADEWWRHVSTHVEFVEFDLKRASPQYYTFTTRARHRNSSRLSVNWPVIPTPQEFSERMSIATIYQGSPATHTPAIAMISSQNVPNRISGAWFYIRSKAPADVCYWDVRAITRYSNEVPGYWYTTRTGNLAYNIVGTRFVNTLFRVVARDLPMGDVLVGTDIVTLQIENPSVKRQELLDIVVIDVEEAIADSSGVESELERDSYDSDREADDAFVTDSGPLTTGSGQPALEFKFADIEAGNFIFDPERGAIVHVADDADVTRGIAHHGWELVGL</sequence>
<dbReference type="Proteomes" id="UP000054007">
    <property type="component" value="Unassembled WGS sequence"/>
</dbReference>
<gene>
    <name evidence="2" type="ORF">CYLTODRAFT_486491</name>
</gene>
<protein>
    <submittedName>
        <fullName evidence="2">Uncharacterized protein</fullName>
    </submittedName>
</protein>
<reference evidence="2 3" key="1">
    <citation type="journal article" date="2015" name="Fungal Genet. Biol.">
        <title>Evolution of novel wood decay mechanisms in Agaricales revealed by the genome sequences of Fistulina hepatica and Cylindrobasidium torrendii.</title>
        <authorList>
            <person name="Floudas D."/>
            <person name="Held B.W."/>
            <person name="Riley R."/>
            <person name="Nagy L.G."/>
            <person name="Koehler G."/>
            <person name="Ransdell A.S."/>
            <person name="Younus H."/>
            <person name="Chow J."/>
            <person name="Chiniquy J."/>
            <person name="Lipzen A."/>
            <person name="Tritt A."/>
            <person name="Sun H."/>
            <person name="Haridas S."/>
            <person name="LaButti K."/>
            <person name="Ohm R.A."/>
            <person name="Kues U."/>
            <person name="Blanchette R.A."/>
            <person name="Grigoriev I.V."/>
            <person name="Minto R.E."/>
            <person name="Hibbett D.S."/>
        </authorList>
    </citation>
    <scope>NUCLEOTIDE SEQUENCE [LARGE SCALE GENOMIC DNA]</scope>
    <source>
        <strain evidence="2 3">FP15055 ss-10</strain>
    </source>
</reference>
<organism evidence="2 3">
    <name type="scientific">Cylindrobasidium torrendii FP15055 ss-10</name>
    <dbReference type="NCBI Taxonomy" id="1314674"/>
    <lineage>
        <taxon>Eukaryota</taxon>
        <taxon>Fungi</taxon>
        <taxon>Dikarya</taxon>
        <taxon>Basidiomycota</taxon>
        <taxon>Agaricomycotina</taxon>
        <taxon>Agaricomycetes</taxon>
        <taxon>Agaricomycetidae</taxon>
        <taxon>Agaricales</taxon>
        <taxon>Marasmiineae</taxon>
        <taxon>Physalacriaceae</taxon>
        <taxon>Cylindrobasidium</taxon>
    </lineage>
</organism>
<name>A0A0D7BPD7_9AGAR</name>
<dbReference type="AlphaFoldDB" id="A0A0D7BPD7"/>
<evidence type="ECO:0000313" key="2">
    <source>
        <dbReference type="EMBL" id="KIY72277.1"/>
    </source>
</evidence>
<accession>A0A0D7BPD7</accession>